<dbReference type="PANTHER" id="PTHR28026:SF9">
    <property type="entry name" value="2-HYDROXY-PALMITIC ACID DIOXYGENASE MPO1"/>
    <property type="match status" value="1"/>
</dbReference>
<proteinExistence type="predicted"/>
<dbReference type="AlphaFoldDB" id="A0A024FW34"/>
<evidence type="ECO:0000313" key="3">
    <source>
        <dbReference type="Proteomes" id="UP000053237"/>
    </source>
</evidence>
<dbReference type="OrthoDB" id="2124888at2759"/>
<evidence type="ECO:0000313" key="2">
    <source>
        <dbReference type="EMBL" id="CCI10869.1"/>
    </source>
</evidence>
<dbReference type="InterPro" id="IPR009305">
    <property type="entry name" value="Mpo1-like"/>
</dbReference>
<dbReference type="GO" id="GO:0016020">
    <property type="term" value="C:membrane"/>
    <property type="evidence" value="ECO:0007669"/>
    <property type="project" value="GOC"/>
</dbReference>
<reference evidence="2 3" key="1">
    <citation type="submission" date="2012-05" db="EMBL/GenBank/DDBJ databases">
        <title>Recombination and specialization in a pathogen metapopulation.</title>
        <authorList>
            <person name="Gardiner A."/>
            <person name="Kemen E."/>
            <person name="Schultz-Larsen T."/>
            <person name="MacLean D."/>
            <person name="Van Oosterhout C."/>
            <person name="Jones J.D.G."/>
        </authorList>
    </citation>
    <scope>NUCLEOTIDE SEQUENCE [LARGE SCALE GENOMIC DNA]</scope>
    <source>
        <strain evidence="2 3">Ac Nc2</strain>
    </source>
</reference>
<dbReference type="Proteomes" id="UP000053237">
    <property type="component" value="Unassembled WGS sequence"/>
</dbReference>
<dbReference type="InParanoid" id="A0A024FW34"/>
<protein>
    <recommendedName>
        <fullName evidence="4">DUF962 domain-containing protein</fullName>
    </recommendedName>
</protein>
<dbReference type="GO" id="GO:0046521">
    <property type="term" value="P:sphingoid catabolic process"/>
    <property type="evidence" value="ECO:0007669"/>
    <property type="project" value="TreeGrafter"/>
</dbReference>
<gene>
    <name evidence="2" type="ORF">BN9_118650</name>
</gene>
<evidence type="ECO:0008006" key="4">
    <source>
        <dbReference type="Google" id="ProtNLM"/>
    </source>
</evidence>
<name>A0A024FW34_9STRA</name>
<dbReference type="EMBL" id="CAIX01000433">
    <property type="protein sequence ID" value="CCI10869.1"/>
    <property type="molecule type" value="Genomic_DNA"/>
</dbReference>
<dbReference type="PANTHER" id="PTHR28026">
    <property type="entry name" value="DUF962 DOMAIN PROTEIN (AFU_ORTHOLOGUE AFUA_8G05310)"/>
    <property type="match status" value="1"/>
</dbReference>
<dbReference type="GO" id="GO:0005783">
    <property type="term" value="C:endoplasmic reticulum"/>
    <property type="evidence" value="ECO:0007669"/>
    <property type="project" value="TreeGrafter"/>
</dbReference>
<feature type="transmembrane region" description="Helical" evidence="1">
    <location>
        <begin position="29"/>
        <end position="53"/>
    </location>
</feature>
<keyword evidence="1" id="KW-0472">Membrane</keyword>
<keyword evidence="3" id="KW-1185">Reference proteome</keyword>
<comment type="caution">
    <text evidence="2">The sequence shown here is derived from an EMBL/GenBank/DDBJ whole genome shotgun (WGS) entry which is preliminary data.</text>
</comment>
<keyword evidence="1" id="KW-0812">Transmembrane</keyword>
<dbReference type="Pfam" id="PF06127">
    <property type="entry name" value="Mpo1-like"/>
    <property type="match status" value="1"/>
</dbReference>
<feature type="transmembrane region" description="Helical" evidence="1">
    <location>
        <begin position="73"/>
        <end position="100"/>
    </location>
</feature>
<keyword evidence="1" id="KW-1133">Transmembrane helix</keyword>
<evidence type="ECO:0000256" key="1">
    <source>
        <dbReference type="SAM" id="Phobius"/>
    </source>
</evidence>
<organism evidence="2 3">
    <name type="scientific">Albugo candida</name>
    <dbReference type="NCBI Taxonomy" id="65357"/>
    <lineage>
        <taxon>Eukaryota</taxon>
        <taxon>Sar</taxon>
        <taxon>Stramenopiles</taxon>
        <taxon>Oomycota</taxon>
        <taxon>Peronosporomycetes</taxon>
        <taxon>Albuginales</taxon>
        <taxon>Albuginaceae</taxon>
        <taxon>Albugo</taxon>
    </lineage>
</organism>
<accession>A0A024FW34</accession>
<sequence>MNAFKRRFQLENQLVFYMSYHRNTTNRNIHLLCIWPILITAQVILASISPGWINSMNYSDSSQLEQCLRLNYAALMAAIYIPWYIMLDPIGIGTSIYVIFKLCELNFTDIHWLGCVEDCTTASSHRMGCAGTRNLRLFPALIKTCLRSLSVMQFMKRKSQHYYTVWTKH</sequence>